<gene>
    <name evidence="2" type="ORF">HINF_LOCUS48168</name>
    <name evidence="3" type="ORF">HINF_LOCUS7902</name>
</gene>
<keyword evidence="4" id="KW-1185">Reference proteome</keyword>
<reference evidence="3 4" key="2">
    <citation type="submission" date="2024-07" db="EMBL/GenBank/DDBJ databases">
        <authorList>
            <person name="Akdeniz Z."/>
        </authorList>
    </citation>
    <scope>NUCLEOTIDE SEQUENCE [LARGE SCALE GENOMIC DNA]</scope>
</reference>
<evidence type="ECO:0000313" key="4">
    <source>
        <dbReference type="Proteomes" id="UP001642409"/>
    </source>
</evidence>
<evidence type="ECO:0000313" key="3">
    <source>
        <dbReference type="EMBL" id="CAL5984011.1"/>
    </source>
</evidence>
<dbReference type="EMBL" id="CAXDID020000016">
    <property type="protein sequence ID" value="CAL5984011.1"/>
    <property type="molecule type" value="Genomic_DNA"/>
</dbReference>
<evidence type="ECO:0000313" key="2">
    <source>
        <dbReference type="EMBL" id="CAI9960523.1"/>
    </source>
</evidence>
<evidence type="ECO:0000256" key="1">
    <source>
        <dbReference type="SAM" id="Phobius"/>
    </source>
</evidence>
<accession>A0AA86V9W4</accession>
<dbReference type="InterPro" id="IPR029060">
    <property type="entry name" value="PIN-like_dom_sf"/>
</dbReference>
<dbReference type="SUPFAM" id="SSF88723">
    <property type="entry name" value="PIN domain-like"/>
    <property type="match status" value="1"/>
</dbReference>
<organism evidence="2">
    <name type="scientific">Hexamita inflata</name>
    <dbReference type="NCBI Taxonomy" id="28002"/>
    <lineage>
        <taxon>Eukaryota</taxon>
        <taxon>Metamonada</taxon>
        <taxon>Diplomonadida</taxon>
        <taxon>Hexamitidae</taxon>
        <taxon>Hexamitinae</taxon>
        <taxon>Hexamita</taxon>
    </lineage>
</organism>
<keyword evidence="1" id="KW-0812">Transmembrane</keyword>
<protein>
    <submittedName>
        <fullName evidence="2">PIN-like domain superfamily</fullName>
    </submittedName>
    <submittedName>
        <fullName evidence="3">PIN-like_domain superfamily</fullName>
    </submittedName>
</protein>
<comment type="caution">
    <text evidence="2">The sequence shown here is derived from an EMBL/GenBank/DDBJ whole genome shotgun (WGS) entry which is preliminary data.</text>
</comment>
<name>A0AA86V9W4_9EUKA</name>
<feature type="transmembrane region" description="Helical" evidence="1">
    <location>
        <begin position="55"/>
        <end position="73"/>
    </location>
</feature>
<keyword evidence="1" id="KW-1133">Transmembrane helix</keyword>
<keyword evidence="1" id="KW-0472">Membrane</keyword>
<dbReference type="Proteomes" id="UP001642409">
    <property type="component" value="Unassembled WGS sequence"/>
</dbReference>
<dbReference type="AlphaFoldDB" id="A0AA86V9W4"/>
<dbReference type="EMBL" id="CATOUU010000931">
    <property type="protein sequence ID" value="CAI9960523.1"/>
    <property type="molecule type" value="Genomic_DNA"/>
</dbReference>
<sequence>MRFHGLSQNKGVNISKHYIRNQNVTIDGYNILFRFRRQCADLVATGNLDLIAKKIAQFIIGAVYLASMTYLVWDGKGLPTKAKSVLYRIGVVIFQI</sequence>
<reference evidence="2" key="1">
    <citation type="submission" date="2023-06" db="EMBL/GenBank/DDBJ databases">
        <authorList>
            <person name="Kurt Z."/>
        </authorList>
    </citation>
    <scope>NUCLEOTIDE SEQUENCE</scope>
</reference>
<proteinExistence type="predicted"/>